<dbReference type="Pfam" id="PF00501">
    <property type="entry name" value="AMP-binding"/>
    <property type="match status" value="1"/>
</dbReference>
<dbReference type="SUPFAM" id="SSF56801">
    <property type="entry name" value="Acetyl-CoA synthetase-like"/>
    <property type="match status" value="1"/>
</dbReference>
<dbReference type="InterPro" id="IPR000873">
    <property type="entry name" value="AMP-dep_synth/lig_dom"/>
</dbReference>
<comment type="subunit">
    <text evidence="2">Monomer.</text>
</comment>
<dbReference type="GO" id="GO:0010124">
    <property type="term" value="P:phenylacetate catabolic process"/>
    <property type="evidence" value="ECO:0007669"/>
    <property type="project" value="InterPro"/>
</dbReference>
<organism evidence="7 8">
    <name type="scientific">Candidatus Marsarchaeota G2 archaeon ECH_B_SAG-F08</name>
    <dbReference type="NCBI Taxonomy" id="1978165"/>
    <lineage>
        <taxon>Archaea</taxon>
        <taxon>Candidatus Marsarchaeota</taxon>
        <taxon>Candidatus Marsarchaeota group 2</taxon>
    </lineage>
</organism>
<dbReference type="Gene3D" id="3.40.50.12780">
    <property type="entry name" value="N-terminal domain of ligase-like"/>
    <property type="match status" value="1"/>
</dbReference>
<sequence>MPRSELKELQAKRLKQVAKKVYERVKFYHDVFDSIGVKPEELSPENLKKLPFTTKAHLRTNYPYGFLAVEKDEIAEIHMTSGTTGTPVVNYYTLSDIENWGEISARSLSAAGVRKGDVIQITPSFGLFTGGFGFYYGARKIGAFIIPTGPGNSKRQIEIMKTFGTKAVTAVASYMIRLTEVALEMGIDPKKELSVRSAIIGSEPSTKEMKDRLREIWGLDVFDIPGMTETYGPGMGIDCYIHDGLHVWEDHYYFELIDPKSGEVIENPEEKGELVVTTLTKDAMPLIRYRTGDLTYFMDDATHECGRTHRRIGYISGRTDDMIKFRGVNVWPSAIESVLAEEHDVGFEYQIILTTTKGLDDMLIKVESKTPLPEENKTRLAKRLEEKIKEKLLFEAKVEIVNPGILPRVEVGKARRVVDERTRTL</sequence>
<evidence type="ECO:0000256" key="1">
    <source>
        <dbReference type="ARBA" id="ARBA00005211"/>
    </source>
</evidence>
<gene>
    <name evidence="7" type="ORF">B9Q11_03535</name>
</gene>
<reference evidence="7 8" key="1">
    <citation type="submission" date="2017-04" db="EMBL/GenBank/DDBJ databases">
        <title>Novel microbial lineages endemic to geothermal iron-oxide mats fill important gaps in the evolutionary history of Archaea.</title>
        <authorList>
            <person name="Jay Z.J."/>
            <person name="Beam J.P."/>
            <person name="Dlakic M."/>
            <person name="Rusch D.B."/>
            <person name="Kozubal M.A."/>
            <person name="Inskeep W.P."/>
        </authorList>
    </citation>
    <scope>NUCLEOTIDE SEQUENCE [LARGE SCALE GENOMIC DNA]</scope>
    <source>
        <strain evidence="7">ECH_B_SAG-F08</strain>
    </source>
</reference>
<dbReference type="EMBL" id="NEXM01000049">
    <property type="protein sequence ID" value="PSN97772.1"/>
    <property type="molecule type" value="Genomic_DNA"/>
</dbReference>
<comment type="caution">
    <text evidence="7">The sequence shown here is derived from an EMBL/GenBank/DDBJ whole genome shotgun (WGS) entry which is preliminary data.</text>
</comment>
<dbReference type="Pfam" id="PF14535">
    <property type="entry name" value="AMP-binding_C_2"/>
    <property type="match status" value="1"/>
</dbReference>
<dbReference type="PIRSF" id="PIRSF006444">
    <property type="entry name" value="PaaK"/>
    <property type="match status" value="1"/>
</dbReference>
<dbReference type="GO" id="GO:0047475">
    <property type="term" value="F:phenylacetate-CoA ligase activity"/>
    <property type="evidence" value="ECO:0007669"/>
    <property type="project" value="InterPro"/>
</dbReference>
<dbReference type="Gene3D" id="3.30.300.30">
    <property type="match status" value="1"/>
</dbReference>
<protein>
    <submittedName>
        <fullName evidence="7">Phenylacetate--CoA ligase</fullName>
    </submittedName>
</protein>
<comment type="pathway">
    <text evidence="1">Aromatic compound metabolism.</text>
</comment>
<dbReference type="PANTHER" id="PTHR43845:SF1">
    <property type="entry name" value="BLR5969 PROTEIN"/>
    <property type="match status" value="1"/>
</dbReference>
<evidence type="ECO:0000313" key="8">
    <source>
        <dbReference type="Proteomes" id="UP000240381"/>
    </source>
</evidence>
<feature type="domain" description="AMP-dependent ligase C-terminal" evidence="6">
    <location>
        <begin position="327"/>
        <end position="421"/>
    </location>
</feature>
<dbReference type="FunFam" id="3.40.50.12780:FF:000016">
    <property type="entry name" value="Phenylacetate-coenzyme A ligase"/>
    <property type="match status" value="1"/>
</dbReference>
<dbReference type="InterPro" id="IPR028154">
    <property type="entry name" value="AMP-dep_Lig_C"/>
</dbReference>
<evidence type="ECO:0000259" key="6">
    <source>
        <dbReference type="Pfam" id="PF14535"/>
    </source>
</evidence>
<feature type="domain" description="AMP-dependent synthetase/ligase" evidence="5">
    <location>
        <begin position="68"/>
        <end position="277"/>
    </location>
</feature>
<evidence type="ECO:0000259" key="5">
    <source>
        <dbReference type="Pfam" id="PF00501"/>
    </source>
</evidence>
<keyword evidence="4" id="KW-0547">Nucleotide-binding</keyword>
<evidence type="ECO:0000256" key="2">
    <source>
        <dbReference type="ARBA" id="ARBA00011245"/>
    </source>
</evidence>
<dbReference type="CDD" id="cd05913">
    <property type="entry name" value="PaaK"/>
    <property type="match status" value="1"/>
</dbReference>
<dbReference type="AlphaFoldDB" id="A0A2R6BGJ6"/>
<proteinExistence type="predicted"/>
<accession>A0A2R6BGJ6</accession>
<dbReference type="InterPro" id="IPR045851">
    <property type="entry name" value="AMP-bd_C_sf"/>
</dbReference>
<evidence type="ECO:0000256" key="4">
    <source>
        <dbReference type="ARBA" id="ARBA00022741"/>
    </source>
</evidence>
<name>A0A2R6BGJ6_9ARCH</name>
<evidence type="ECO:0000256" key="3">
    <source>
        <dbReference type="ARBA" id="ARBA00022598"/>
    </source>
</evidence>
<evidence type="ECO:0000313" key="7">
    <source>
        <dbReference type="EMBL" id="PSN97772.1"/>
    </source>
</evidence>
<dbReference type="GO" id="GO:0000166">
    <property type="term" value="F:nucleotide binding"/>
    <property type="evidence" value="ECO:0007669"/>
    <property type="project" value="UniProtKB-KW"/>
</dbReference>
<dbReference type="InterPro" id="IPR042099">
    <property type="entry name" value="ANL_N_sf"/>
</dbReference>
<dbReference type="InterPro" id="IPR011880">
    <property type="entry name" value="PA_CoA_ligase"/>
</dbReference>
<keyword evidence="3 7" id="KW-0436">Ligase</keyword>
<dbReference type="PANTHER" id="PTHR43845">
    <property type="entry name" value="BLR5969 PROTEIN"/>
    <property type="match status" value="1"/>
</dbReference>
<dbReference type="Proteomes" id="UP000240381">
    <property type="component" value="Unassembled WGS sequence"/>
</dbReference>